<dbReference type="InterPro" id="IPR019350">
    <property type="entry name" value="RNA_pol_I-sp_TIF_RRN6-like"/>
</dbReference>
<dbReference type="GO" id="GO:0042790">
    <property type="term" value="P:nucleolar large rRNA transcription by RNA polymerase I"/>
    <property type="evidence" value="ECO:0007669"/>
    <property type="project" value="TreeGrafter"/>
</dbReference>
<dbReference type="Pfam" id="PF20640">
    <property type="entry name" value="Rrn6_HB"/>
    <property type="match status" value="1"/>
</dbReference>
<feature type="domain" description="RRN6 K-rich C-terminal" evidence="3">
    <location>
        <begin position="858"/>
        <end position="981"/>
    </location>
</feature>
<organism evidence="5 6">
    <name type="scientific">Monilinia fructicola</name>
    <name type="common">Brown rot fungus</name>
    <name type="synonym">Ciboria fructicola</name>
    <dbReference type="NCBI Taxonomy" id="38448"/>
    <lineage>
        <taxon>Eukaryota</taxon>
        <taxon>Fungi</taxon>
        <taxon>Dikarya</taxon>
        <taxon>Ascomycota</taxon>
        <taxon>Pezizomycotina</taxon>
        <taxon>Leotiomycetes</taxon>
        <taxon>Helotiales</taxon>
        <taxon>Sclerotiniaceae</taxon>
        <taxon>Monilinia</taxon>
    </lineage>
</organism>
<feature type="domain" description="RRN6 helical bundle" evidence="4">
    <location>
        <begin position="561"/>
        <end position="761"/>
    </location>
</feature>
<evidence type="ECO:0000313" key="6">
    <source>
        <dbReference type="Proteomes" id="UP000322873"/>
    </source>
</evidence>
<reference evidence="5 6" key="1">
    <citation type="submission" date="2019-06" db="EMBL/GenBank/DDBJ databases">
        <title>Genome Sequence of the Brown Rot Fungal Pathogen Monilinia fructicola.</title>
        <authorList>
            <person name="De Miccolis Angelini R.M."/>
            <person name="Landi L."/>
            <person name="Abate D."/>
            <person name="Pollastro S."/>
            <person name="Romanazzi G."/>
            <person name="Faretra F."/>
        </authorList>
    </citation>
    <scope>NUCLEOTIDE SEQUENCE [LARGE SCALE GENOMIC DNA]</scope>
    <source>
        <strain evidence="5 6">Mfrc123</strain>
    </source>
</reference>
<protein>
    <recommendedName>
        <fullName evidence="7">RNA polymerase I-specific transcription initiation factor RRN6-like protein</fullName>
    </recommendedName>
</protein>
<name>A0A5M9JBD9_MONFR</name>
<evidence type="ECO:0000256" key="1">
    <source>
        <dbReference type="SAM" id="MobiDB-lite"/>
    </source>
</evidence>
<evidence type="ECO:0008006" key="7">
    <source>
        <dbReference type="Google" id="ProtNLM"/>
    </source>
</evidence>
<dbReference type="GO" id="GO:0001179">
    <property type="term" value="F:RNA polymerase I general transcription initiation factor binding"/>
    <property type="evidence" value="ECO:0007669"/>
    <property type="project" value="TreeGrafter"/>
</dbReference>
<sequence length="981" mass="109243">MTDHRANDLVHGHFGEFSYDVNERQWSFSQDLNRTHRFQQLLPFAQCIPPSIRDIPDSGKIGSTIAHTQQKWLTKRRPETFPGGTLAANLSKDPVDAMFKRSKTSTLMAIGGAADINHRSNSKTAFIIAIPCGEAGHVLKLLKPRPEKLGWESQNGVRLSSMDATNSDQGHWFGTGGTIFQIASVDNGKDLSAWFAVRQAAMTTIFRPVFRKFPMPFVAPAGHTATYPSSCLDANPVATLTCQQSGSEEHMDVTFNPWYARQFAIVDRAGHWSTWDIEGRQKKRSAFEIVPGKMAHIYDDFGEDPTIPSYKLPGDVGDWHRVLWAGSVSTMVLANRRHLAIFDTKSKPTRLPSYSFNTSLLKDWILDIKRSTVDLGHLFVLTTSRIFWLKVIPAGEDGVNMEAGVKVLLSHRHYRTATDETMKLTMSKDESGTGLTVFITSNENSRLNSYTFFIDGNIARSFEGAFRLSPGISEEAAYRAETLSISYAPYVIPRDSTQGAGLDFMEAGVKFYQAWLLTSNFELVSSLWASEIISSQQKWTSRSSLTAPTNRSADNSIRITASRLPDDFIVPDDDDDEDMMGSLMTQNHGLPPKVNKVSLDLNLRINMHPVFERIFNENTSDSNSDMEMAFRDISIHMQNCKQVDSMSLKTCLELSDNACPSGDLDEAAKTVSEFLDFMDTFDEDEEEASYKFHISKLVSCPGILFSEDQSSDDKCPDLLEIYDQLINVWVTNLPRKTPGPVRLAKARLIRKIAMELWLSSVGISLRNKQVEPRPPPIIEEGSPLRMLKDIDEVSRASSPPYFSSQAHSNAVQNPQFSLPTPASSVISAATVVEDPTIARLRQYAVSLEPKTEFGPARSSLISQWPSVPGADPAAYSWEEVQRAAAAEESGDDEYRSRREHARRKRRAERFLSRDRANAATSSSQAVVQPFGSQPAGYNTYSSQPINDLPMTQPSKGAFGSRVAVPVTPGKKKPQRRRAAGF</sequence>
<dbReference type="PANTHER" id="PTHR28221:SF2">
    <property type="entry name" value="RNA POLYMERASE I-SPECIFIC TRANSCRIPTION INITIATION FACTOR RRN6"/>
    <property type="match status" value="1"/>
</dbReference>
<dbReference type="AlphaFoldDB" id="A0A5M9JBD9"/>
<evidence type="ECO:0000313" key="5">
    <source>
        <dbReference type="EMBL" id="KAA8564976.1"/>
    </source>
</evidence>
<dbReference type="Pfam" id="PF10214">
    <property type="entry name" value="Rrn6_beta-prop"/>
    <property type="match status" value="1"/>
</dbReference>
<accession>A0A5M9JBD9</accession>
<dbReference type="InterPro" id="IPR048535">
    <property type="entry name" value="RRN6_beta-prop"/>
</dbReference>
<dbReference type="VEuPathDB" id="FungiDB:MFRU_008g01770"/>
<proteinExistence type="predicted"/>
<comment type="caution">
    <text evidence="5">The sequence shown here is derived from an EMBL/GenBank/DDBJ whole genome shotgun (WGS) entry which is preliminary data.</text>
</comment>
<dbReference type="GO" id="GO:0070860">
    <property type="term" value="C:RNA polymerase I core factor complex"/>
    <property type="evidence" value="ECO:0007669"/>
    <property type="project" value="TreeGrafter"/>
</dbReference>
<dbReference type="OrthoDB" id="4090074at2759"/>
<keyword evidence="6" id="KW-1185">Reference proteome</keyword>
<dbReference type="Pfam" id="PF20639">
    <property type="entry name" value="Rrn6_K-rich"/>
    <property type="match status" value="1"/>
</dbReference>
<evidence type="ECO:0000259" key="4">
    <source>
        <dbReference type="Pfam" id="PF20640"/>
    </source>
</evidence>
<dbReference type="EMBL" id="VICG01000014">
    <property type="protein sequence ID" value="KAA8564976.1"/>
    <property type="molecule type" value="Genomic_DNA"/>
</dbReference>
<dbReference type="InterPro" id="IPR048536">
    <property type="entry name" value="Rrn6_K-rich"/>
</dbReference>
<gene>
    <name evidence="5" type="ORF">EYC84_010745</name>
</gene>
<feature type="domain" description="RRN6 beta-propeller" evidence="2">
    <location>
        <begin position="104"/>
        <end position="458"/>
    </location>
</feature>
<dbReference type="Proteomes" id="UP000322873">
    <property type="component" value="Unassembled WGS sequence"/>
</dbReference>
<feature type="compositionally biased region" description="Basic residues" evidence="1">
    <location>
        <begin position="897"/>
        <end position="907"/>
    </location>
</feature>
<feature type="compositionally biased region" description="Basic residues" evidence="1">
    <location>
        <begin position="969"/>
        <end position="981"/>
    </location>
</feature>
<dbReference type="PANTHER" id="PTHR28221">
    <property type="entry name" value="RNA POLYMERASE I-SPECIFIC TRANSCRIPTION INITIATION FACTOR RRN6"/>
    <property type="match status" value="1"/>
</dbReference>
<feature type="compositionally biased region" description="Polar residues" evidence="1">
    <location>
        <begin position="935"/>
        <end position="954"/>
    </location>
</feature>
<dbReference type="GO" id="GO:0001163">
    <property type="term" value="F:RNA polymerase I transcription regulatory region sequence-specific DNA binding"/>
    <property type="evidence" value="ECO:0007669"/>
    <property type="project" value="TreeGrafter"/>
</dbReference>
<dbReference type="InterPro" id="IPR048537">
    <property type="entry name" value="RRN6_HB"/>
</dbReference>
<feature type="region of interest" description="Disordered" evidence="1">
    <location>
        <begin position="885"/>
        <end position="981"/>
    </location>
</feature>
<evidence type="ECO:0000259" key="3">
    <source>
        <dbReference type="Pfam" id="PF20639"/>
    </source>
</evidence>
<evidence type="ECO:0000259" key="2">
    <source>
        <dbReference type="Pfam" id="PF10214"/>
    </source>
</evidence>